<dbReference type="Proteomes" id="UP000186922">
    <property type="component" value="Unassembled WGS sequence"/>
</dbReference>
<evidence type="ECO:0000259" key="3">
    <source>
        <dbReference type="SMART" id="SM00875"/>
    </source>
</evidence>
<comment type="caution">
    <text evidence="4">The sequence shown here is derived from an EMBL/GenBank/DDBJ whole genome shotgun (WGS) entry which is preliminary data.</text>
</comment>
<dbReference type="PANTHER" id="PTHR45632">
    <property type="entry name" value="LD33804P"/>
    <property type="match status" value="1"/>
</dbReference>
<protein>
    <recommendedName>
        <fullName evidence="3">BACK domain-containing protein</fullName>
    </recommendedName>
</protein>
<accession>A0A1D1VJJ5</accession>
<dbReference type="AlphaFoldDB" id="A0A1D1VJJ5"/>
<keyword evidence="5" id="KW-1185">Reference proteome</keyword>
<name>A0A1D1VJJ5_RAMVA</name>
<sequence>MPLLEAARRLGLSAVEEKGLDFLGILLADEQLMVTLQLAERDGLADLHREAYKCLAKNFYRQTKMVAFLEWDVEKVIRLLSSDYIIIETELHVFTVAMRWICYQRSERLRHFKRLMDTVRWMYLSTEELLSIPVAPKTVTILVWPSLSL</sequence>
<dbReference type="EMBL" id="BDGG01000007">
    <property type="protein sequence ID" value="GAV01797.1"/>
    <property type="molecule type" value="Genomic_DNA"/>
</dbReference>
<dbReference type="STRING" id="947166.A0A1D1VJJ5"/>
<organism evidence="4 5">
    <name type="scientific">Ramazzottius varieornatus</name>
    <name type="common">Water bear</name>
    <name type="synonym">Tardigrade</name>
    <dbReference type="NCBI Taxonomy" id="947166"/>
    <lineage>
        <taxon>Eukaryota</taxon>
        <taxon>Metazoa</taxon>
        <taxon>Ecdysozoa</taxon>
        <taxon>Tardigrada</taxon>
        <taxon>Eutardigrada</taxon>
        <taxon>Parachela</taxon>
        <taxon>Hypsibioidea</taxon>
        <taxon>Ramazzottiidae</taxon>
        <taxon>Ramazzottius</taxon>
    </lineage>
</organism>
<feature type="domain" description="BACK" evidence="3">
    <location>
        <begin position="32"/>
        <end position="133"/>
    </location>
</feature>
<keyword evidence="1" id="KW-0880">Kelch repeat</keyword>
<keyword evidence="2" id="KW-0677">Repeat</keyword>
<evidence type="ECO:0000313" key="5">
    <source>
        <dbReference type="Proteomes" id="UP000186922"/>
    </source>
</evidence>
<evidence type="ECO:0000313" key="4">
    <source>
        <dbReference type="EMBL" id="GAV01797.1"/>
    </source>
</evidence>
<proteinExistence type="predicted"/>
<dbReference type="SMART" id="SM00875">
    <property type="entry name" value="BACK"/>
    <property type="match status" value="1"/>
</dbReference>
<evidence type="ECO:0000256" key="2">
    <source>
        <dbReference type="ARBA" id="ARBA00022737"/>
    </source>
</evidence>
<dbReference type="Pfam" id="PF07707">
    <property type="entry name" value="BACK"/>
    <property type="match status" value="1"/>
</dbReference>
<reference evidence="4 5" key="1">
    <citation type="journal article" date="2016" name="Nat. Commun.">
        <title>Extremotolerant tardigrade genome and improved radiotolerance of human cultured cells by tardigrade-unique protein.</title>
        <authorList>
            <person name="Hashimoto T."/>
            <person name="Horikawa D.D."/>
            <person name="Saito Y."/>
            <person name="Kuwahara H."/>
            <person name="Kozuka-Hata H."/>
            <person name="Shin-I T."/>
            <person name="Minakuchi Y."/>
            <person name="Ohishi K."/>
            <person name="Motoyama A."/>
            <person name="Aizu T."/>
            <person name="Enomoto A."/>
            <person name="Kondo K."/>
            <person name="Tanaka S."/>
            <person name="Hara Y."/>
            <person name="Koshikawa S."/>
            <person name="Sagara H."/>
            <person name="Miura T."/>
            <person name="Yokobori S."/>
            <person name="Miyagawa K."/>
            <person name="Suzuki Y."/>
            <person name="Kubo T."/>
            <person name="Oyama M."/>
            <person name="Kohara Y."/>
            <person name="Fujiyama A."/>
            <person name="Arakawa K."/>
            <person name="Katayama T."/>
            <person name="Toyoda A."/>
            <person name="Kunieda T."/>
        </authorList>
    </citation>
    <scope>NUCLEOTIDE SEQUENCE [LARGE SCALE GENOMIC DNA]</scope>
    <source>
        <strain evidence="4 5">YOKOZUNA-1</strain>
    </source>
</reference>
<gene>
    <name evidence="4" type="primary">RvY_12451-1</name>
    <name evidence="4" type="synonym">RvY_12451.1</name>
    <name evidence="4" type="ORF">RvY_12451</name>
</gene>
<dbReference type="Gene3D" id="1.25.40.420">
    <property type="match status" value="1"/>
</dbReference>
<dbReference type="OrthoDB" id="6350321at2759"/>
<dbReference type="PANTHER" id="PTHR45632:SF3">
    <property type="entry name" value="KELCH-LIKE PROTEIN 32"/>
    <property type="match status" value="1"/>
</dbReference>
<dbReference type="InterPro" id="IPR011705">
    <property type="entry name" value="BACK"/>
</dbReference>
<evidence type="ECO:0000256" key="1">
    <source>
        <dbReference type="ARBA" id="ARBA00022441"/>
    </source>
</evidence>